<dbReference type="Proteomes" id="UP001375743">
    <property type="component" value="Unassembled WGS sequence"/>
</dbReference>
<keyword evidence="2" id="KW-0805">Transcription regulation</keyword>
<dbReference type="Pfam" id="PF00126">
    <property type="entry name" value="HTH_1"/>
    <property type="match status" value="1"/>
</dbReference>
<dbReference type="EMBL" id="JBBLZC010000012">
    <property type="protein sequence ID" value="MEK0084130.1"/>
    <property type="molecule type" value="Genomic_DNA"/>
</dbReference>
<comment type="caution">
    <text evidence="6">The sequence shown here is derived from an EMBL/GenBank/DDBJ whole genome shotgun (WGS) entry which is preliminary data.</text>
</comment>
<dbReference type="NCBIfam" id="NF008352">
    <property type="entry name" value="PRK11139.1"/>
    <property type="match status" value="1"/>
</dbReference>
<dbReference type="InterPro" id="IPR036388">
    <property type="entry name" value="WH-like_DNA-bd_sf"/>
</dbReference>
<dbReference type="InterPro" id="IPR036390">
    <property type="entry name" value="WH_DNA-bd_sf"/>
</dbReference>
<dbReference type="InterPro" id="IPR005119">
    <property type="entry name" value="LysR_subst-bd"/>
</dbReference>
<dbReference type="InterPro" id="IPR000847">
    <property type="entry name" value="LysR_HTH_N"/>
</dbReference>
<reference evidence="6 7" key="1">
    <citation type="submission" date="2024-01" db="EMBL/GenBank/DDBJ databases">
        <title>Multi-omics insights into the function and evolution of sodium benzoate biodegradation pathways in Benzoatithermus flavus gen. nov., sp. nov. from hot spring.</title>
        <authorList>
            <person name="Hu C.-J."/>
            <person name="Li W.-J."/>
        </authorList>
    </citation>
    <scope>NUCLEOTIDE SEQUENCE [LARGE SCALE GENOMIC DNA]</scope>
    <source>
        <strain evidence="6 7">SYSU G07066</strain>
    </source>
</reference>
<evidence type="ECO:0000256" key="1">
    <source>
        <dbReference type="ARBA" id="ARBA00009437"/>
    </source>
</evidence>
<gene>
    <name evidence="6" type="primary">gcvA</name>
    <name evidence="6" type="ORF">U1T56_13275</name>
</gene>
<evidence type="ECO:0000259" key="5">
    <source>
        <dbReference type="PROSITE" id="PS50931"/>
    </source>
</evidence>
<evidence type="ECO:0000256" key="3">
    <source>
        <dbReference type="ARBA" id="ARBA00023125"/>
    </source>
</evidence>
<sequence>MSRLRLPPLSALRAFEAAARRLSFRDAGDELCVTHSAVSHQVKLLERELGTPLFWRKGRRVELTEAGEALYPVLRDAFARIGETAARIRERGASGDLTVQVYVTVASRWLLPRLHRFEARNPDLYLRLSTSHRSWDFDAENVDVGMIYKEPPLDTALAWWPLFRARLVAVASPGTVQGGMGLRQPAELVNHRLLAVETAEADWALWLEAAGLGRLVQRRGPLFDSYLLALEAAIDGQGIALVPDFLAEADLKAGRIVEPFPLRVPQRGGWYLVCRKERQQDGRIARLRTWLAAEIAADLGRAGDESGRSDTI</sequence>
<dbReference type="Gene3D" id="1.10.10.10">
    <property type="entry name" value="Winged helix-like DNA-binding domain superfamily/Winged helix DNA-binding domain"/>
    <property type="match status" value="1"/>
</dbReference>
<dbReference type="PANTHER" id="PTHR30537">
    <property type="entry name" value="HTH-TYPE TRANSCRIPTIONAL REGULATOR"/>
    <property type="match status" value="1"/>
</dbReference>
<keyword evidence="4" id="KW-0804">Transcription</keyword>
<evidence type="ECO:0000313" key="7">
    <source>
        <dbReference type="Proteomes" id="UP001375743"/>
    </source>
</evidence>
<keyword evidence="7" id="KW-1185">Reference proteome</keyword>
<accession>A0ABU8XSD4</accession>
<name>A0ABU8XSD4_9PROT</name>
<proteinExistence type="inferred from homology"/>
<dbReference type="PANTHER" id="PTHR30537:SF74">
    <property type="entry name" value="HTH-TYPE TRANSCRIPTIONAL REGULATOR TRPI"/>
    <property type="match status" value="1"/>
</dbReference>
<evidence type="ECO:0000256" key="4">
    <source>
        <dbReference type="ARBA" id="ARBA00023163"/>
    </source>
</evidence>
<dbReference type="PROSITE" id="PS50931">
    <property type="entry name" value="HTH_LYSR"/>
    <property type="match status" value="1"/>
</dbReference>
<dbReference type="CDD" id="cd08432">
    <property type="entry name" value="PBP2_GcdR_TrpI_HvrB_AmpR_like"/>
    <property type="match status" value="1"/>
</dbReference>
<feature type="domain" description="HTH lysR-type" evidence="5">
    <location>
        <begin position="7"/>
        <end position="64"/>
    </location>
</feature>
<dbReference type="RefSeq" id="WP_418159977.1">
    <property type="nucleotide sequence ID" value="NZ_JBBLZC010000012.1"/>
</dbReference>
<dbReference type="SUPFAM" id="SSF46785">
    <property type="entry name" value="Winged helix' DNA-binding domain"/>
    <property type="match status" value="1"/>
</dbReference>
<dbReference type="InterPro" id="IPR058163">
    <property type="entry name" value="LysR-type_TF_proteobact-type"/>
</dbReference>
<comment type="similarity">
    <text evidence="1">Belongs to the LysR transcriptional regulatory family.</text>
</comment>
<keyword evidence="3" id="KW-0238">DNA-binding</keyword>
<dbReference type="Pfam" id="PF03466">
    <property type="entry name" value="LysR_substrate"/>
    <property type="match status" value="1"/>
</dbReference>
<dbReference type="SUPFAM" id="SSF53850">
    <property type="entry name" value="Periplasmic binding protein-like II"/>
    <property type="match status" value="1"/>
</dbReference>
<dbReference type="Gene3D" id="3.40.190.10">
    <property type="entry name" value="Periplasmic binding protein-like II"/>
    <property type="match status" value="2"/>
</dbReference>
<organism evidence="6 7">
    <name type="scientific">Benzoatithermus flavus</name>
    <dbReference type="NCBI Taxonomy" id="3108223"/>
    <lineage>
        <taxon>Bacteria</taxon>
        <taxon>Pseudomonadati</taxon>
        <taxon>Pseudomonadota</taxon>
        <taxon>Alphaproteobacteria</taxon>
        <taxon>Geminicoccales</taxon>
        <taxon>Geminicoccaceae</taxon>
        <taxon>Benzoatithermus</taxon>
    </lineage>
</organism>
<protein>
    <submittedName>
        <fullName evidence="6">Transcriptional regulator GcvA</fullName>
    </submittedName>
</protein>
<evidence type="ECO:0000313" key="6">
    <source>
        <dbReference type="EMBL" id="MEK0084130.1"/>
    </source>
</evidence>
<evidence type="ECO:0000256" key="2">
    <source>
        <dbReference type="ARBA" id="ARBA00023015"/>
    </source>
</evidence>